<gene>
    <name evidence="2" type="ORF">IPOD504_LOCUS7605</name>
</gene>
<reference evidence="2" key="1">
    <citation type="submission" date="2022-03" db="EMBL/GenBank/DDBJ databases">
        <authorList>
            <person name="Martin H S."/>
        </authorList>
    </citation>
    <scope>NUCLEOTIDE SEQUENCE</scope>
</reference>
<accession>A0ABN8IBY8</accession>
<sequence length="77" mass="8324">MDGVLGGSGLLSDARGAKPNSAPQYLLRRIDLCPLPARDASAPPLLAANERFILYAVVASLRCRIRSPAQRVRDYVC</sequence>
<name>A0ABN8IBY8_9NEOP</name>
<organism evidence="2 3">
    <name type="scientific">Iphiclides podalirius</name>
    <name type="common">scarce swallowtail</name>
    <dbReference type="NCBI Taxonomy" id="110791"/>
    <lineage>
        <taxon>Eukaryota</taxon>
        <taxon>Metazoa</taxon>
        <taxon>Ecdysozoa</taxon>
        <taxon>Arthropoda</taxon>
        <taxon>Hexapoda</taxon>
        <taxon>Insecta</taxon>
        <taxon>Pterygota</taxon>
        <taxon>Neoptera</taxon>
        <taxon>Endopterygota</taxon>
        <taxon>Lepidoptera</taxon>
        <taxon>Glossata</taxon>
        <taxon>Ditrysia</taxon>
        <taxon>Papilionoidea</taxon>
        <taxon>Papilionidae</taxon>
        <taxon>Papilioninae</taxon>
        <taxon>Iphiclides</taxon>
    </lineage>
</organism>
<evidence type="ECO:0000313" key="2">
    <source>
        <dbReference type="EMBL" id="CAH2050683.1"/>
    </source>
</evidence>
<proteinExistence type="predicted"/>
<evidence type="ECO:0000256" key="1">
    <source>
        <dbReference type="SAM" id="MobiDB-lite"/>
    </source>
</evidence>
<dbReference type="Proteomes" id="UP000837857">
    <property type="component" value="Chromosome 2"/>
</dbReference>
<protein>
    <submittedName>
        <fullName evidence="2">Uncharacterized protein</fullName>
    </submittedName>
</protein>
<dbReference type="EMBL" id="OW152814">
    <property type="protein sequence ID" value="CAH2050683.1"/>
    <property type="molecule type" value="Genomic_DNA"/>
</dbReference>
<keyword evidence="3" id="KW-1185">Reference proteome</keyword>
<evidence type="ECO:0000313" key="3">
    <source>
        <dbReference type="Proteomes" id="UP000837857"/>
    </source>
</evidence>
<feature type="region of interest" description="Disordered" evidence="1">
    <location>
        <begin position="1"/>
        <end position="20"/>
    </location>
</feature>
<feature type="non-terminal residue" evidence="2">
    <location>
        <position position="77"/>
    </location>
</feature>